<name>A0A2T6ZWL4_TUBBO</name>
<dbReference type="PANTHER" id="PTHR38788:SF3">
    <property type="entry name" value="CLR5 DOMAIN-CONTAINING PROTEIN"/>
    <property type="match status" value="1"/>
</dbReference>
<dbReference type="EMBL" id="NESQ01000078">
    <property type="protein sequence ID" value="PUU79891.1"/>
    <property type="molecule type" value="Genomic_DNA"/>
</dbReference>
<evidence type="ECO:0000256" key="1">
    <source>
        <dbReference type="SAM" id="MobiDB-lite"/>
    </source>
</evidence>
<dbReference type="PANTHER" id="PTHR38788">
    <property type="entry name" value="CLR5 DOMAIN-CONTAINING PROTEIN"/>
    <property type="match status" value="1"/>
</dbReference>
<dbReference type="Proteomes" id="UP000244722">
    <property type="component" value="Unassembled WGS sequence"/>
</dbReference>
<evidence type="ECO:0000313" key="4">
    <source>
        <dbReference type="Proteomes" id="UP000244722"/>
    </source>
</evidence>
<dbReference type="OrthoDB" id="4115389at2759"/>
<reference evidence="3 4" key="1">
    <citation type="submission" date="2017-04" db="EMBL/GenBank/DDBJ databases">
        <title>Draft genome sequence of Tuber borchii Vittad., a whitish edible truffle.</title>
        <authorList>
            <consortium name="DOE Joint Genome Institute"/>
            <person name="Murat C."/>
            <person name="Kuo A."/>
            <person name="Barry K.W."/>
            <person name="Clum A."/>
            <person name="Dockter R.B."/>
            <person name="Fauchery L."/>
            <person name="Iotti M."/>
            <person name="Kohler A."/>
            <person name="Labutti K."/>
            <person name="Lindquist E.A."/>
            <person name="Lipzen A."/>
            <person name="Ohm R.A."/>
            <person name="Wang M."/>
            <person name="Grigoriev I.V."/>
            <person name="Zambonelli A."/>
            <person name="Martin F.M."/>
        </authorList>
    </citation>
    <scope>NUCLEOTIDE SEQUENCE [LARGE SCALE GENOMIC DNA]</scope>
    <source>
        <strain evidence="3 4">Tbo3840</strain>
    </source>
</reference>
<accession>A0A2T6ZWL4</accession>
<dbReference type="Pfam" id="PF14420">
    <property type="entry name" value="Clr5"/>
    <property type="match status" value="1"/>
</dbReference>
<feature type="region of interest" description="Disordered" evidence="1">
    <location>
        <begin position="77"/>
        <end position="120"/>
    </location>
</feature>
<dbReference type="STRING" id="42251.A0A2T6ZWL4"/>
<proteinExistence type="predicted"/>
<evidence type="ECO:0000259" key="2">
    <source>
        <dbReference type="Pfam" id="PF14420"/>
    </source>
</evidence>
<dbReference type="AlphaFoldDB" id="A0A2T6ZWL4"/>
<sequence>MTKAWDREKSRMHELYMVRNMKLSQMQEIMQKQHNFTASERAYKQKFKEWKWFKKTPRNQGVNSNAMISITRTSPASRSYGHASADLRRCSDSSSLNSVDHHHGQMSPPTPYADPTVSPEHNVYSATQHSLLHLGTVQGPQPIVGEYQISLPPVSELFHYKETVNDSLRSARVHLDSGDLVAAGDHLEYGLKTLRWLTSKTCR</sequence>
<feature type="domain" description="Clr5" evidence="2">
    <location>
        <begin position="1"/>
        <end position="54"/>
    </location>
</feature>
<keyword evidence="4" id="KW-1185">Reference proteome</keyword>
<evidence type="ECO:0000313" key="3">
    <source>
        <dbReference type="EMBL" id="PUU79891.1"/>
    </source>
</evidence>
<organism evidence="3 4">
    <name type="scientific">Tuber borchii</name>
    <name type="common">White truffle</name>
    <dbReference type="NCBI Taxonomy" id="42251"/>
    <lineage>
        <taxon>Eukaryota</taxon>
        <taxon>Fungi</taxon>
        <taxon>Dikarya</taxon>
        <taxon>Ascomycota</taxon>
        <taxon>Pezizomycotina</taxon>
        <taxon>Pezizomycetes</taxon>
        <taxon>Pezizales</taxon>
        <taxon>Tuberaceae</taxon>
        <taxon>Tuber</taxon>
    </lineage>
</organism>
<protein>
    <submittedName>
        <fullName evidence="3">Clr5 domain-domain-containing protein</fullName>
    </submittedName>
</protein>
<comment type="caution">
    <text evidence="3">The sequence shown here is derived from an EMBL/GenBank/DDBJ whole genome shotgun (WGS) entry which is preliminary data.</text>
</comment>
<dbReference type="InterPro" id="IPR025676">
    <property type="entry name" value="Clr5_dom"/>
</dbReference>
<gene>
    <name evidence="3" type="ORF">B9Z19DRAFT_1080599</name>
</gene>